<dbReference type="AlphaFoldDB" id="A0A1N6M9Q3"/>
<protein>
    <submittedName>
        <fullName evidence="1">Uncharacterized protein</fullName>
    </submittedName>
</protein>
<dbReference type="OrthoDB" id="9853031at2"/>
<name>A0A1N6M9Q3_9VIBR</name>
<evidence type="ECO:0000313" key="2">
    <source>
        <dbReference type="Proteomes" id="UP000184774"/>
    </source>
</evidence>
<accession>A0A1N6M9Q3</accession>
<reference evidence="1 2" key="1">
    <citation type="submission" date="2016-12" db="EMBL/GenBank/DDBJ databases">
        <authorList>
            <person name="Song W.-J."/>
            <person name="Kurnit D.M."/>
        </authorList>
    </citation>
    <scope>NUCLEOTIDE SEQUENCE [LARGE SCALE GENOMIC DNA]</scope>
    <source>
        <strain evidence="1 2">CECT 9026</strain>
    </source>
</reference>
<proteinExistence type="predicted"/>
<evidence type="ECO:0000313" key="1">
    <source>
        <dbReference type="EMBL" id="SIO96087.1"/>
    </source>
</evidence>
<gene>
    <name evidence="1" type="ORF">VSP9026_03847</name>
</gene>
<sequence length="61" mass="6928">MNRRIEEVEMIRSEADLAILALEAQTLNGIPGIATLQQKMMAIRDAAHNLNEWLTSEIKKH</sequence>
<dbReference type="Proteomes" id="UP000184774">
    <property type="component" value="Unassembled WGS sequence"/>
</dbReference>
<dbReference type="EMBL" id="FSSB01000025">
    <property type="protein sequence ID" value="SIO96087.1"/>
    <property type="molecule type" value="Genomic_DNA"/>
</dbReference>
<dbReference type="RefSeq" id="WP_059121073.1">
    <property type="nucleotide sequence ID" value="NZ_AP024907.1"/>
</dbReference>
<organism evidence="1 2">
    <name type="scientific">Vibrio spartinae</name>
    <dbReference type="NCBI Taxonomy" id="1918945"/>
    <lineage>
        <taxon>Bacteria</taxon>
        <taxon>Pseudomonadati</taxon>
        <taxon>Pseudomonadota</taxon>
        <taxon>Gammaproteobacteria</taxon>
        <taxon>Vibrionales</taxon>
        <taxon>Vibrionaceae</taxon>
        <taxon>Vibrio</taxon>
    </lineage>
</organism>